<keyword evidence="2" id="KW-1185">Reference proteome</keyword>
<gene>
    <name evidence="1" type="ORF">D9756_004171</name>
</gene>
<evidence type="ECO:0008006" key="3">
    <source>
        <dbReference type="Google" id="ProtNLM"/>
    </source>
</evidence>
<comment type="caution">
    <text evidence="1">The sequence shown here is derived from an EMBL/GenBank/DDBJ whole genome shotgun (WGS) entry which is preliminary data.</text>
</comment>
<name>A0A8H5G0W9_9AGAR</name>
<evidence type="ECO:0000313" key="1">
    <source>
        <dbReference type="EMBL" id="KAF5356233.1"/>
    </source>
</evidence>
<proteinExistence type="predicted"/>
<evidence type="ECO:0000313" key="2">
    <source>
        <dbReference type="Proteomes" id="UP000559027"/>
    </source>
</evidence>
<dbReference type="EMBL" id="JAACJO010000007">
    <property type="protein sequence ID" value="KAF5356233.1"/>
    <property type="molecule type" value="Genomic_DNA"/>
</dbReference>
<dbReference type="Proteomes" id="UP000559027">
    <property type="component" value="Unassembled WGS sequence"/>
</dbReference>
<reference evidence="1 2" key="1">
    <citation type="journal article" date="2020" name="ISME J.">
        <title>Uncovering the hidden diversity of litter-decomposition mechanisms in mushroom-forming fungi.</title>
        <authorList>
            <person name="Floudas D."/>
            <person name="Bentzer J."/>
            <person name="Ahren D."/>
            <person name="Johansson T."/>
            <person name="Persson P."/>
            <person name="Tunlid A."/>
        </authorList>
    </citation>
    <scope>NUCLEOTIDE SEQUENCE [LARGE SCALE GENOMIC DNA]</scope>
    <source>
        <strain evidence="1 2">CBS 146.42</strain>
    </source>
</reference>
<protein>
    <recommendedName>
        <fullName evidence="3">F-box domain-containing protein</fullName>
    </recommendedName>
</protein>
<accession>A0A8H5G0W9</accession>
<organism evidence="1 2">
    <name type="scientific">Leucocoprinus leucothites</name>
    <dbReference type="NCBI Taxonomy" id="201217"/>
    <lineage>
        <taxon>Eukaryota</taxon>
        <taxon>Fungi</taxon>
        <taxon>Dikarya</taxon>
        <taxon>Basidiomycota</taxon>
        <taxon>Agaricomycotina</taxon>
        <taxon>Agaricomycetes</taxon>
        <taxon>Agaricomycetidae</taxon>
        <taxon>Agaricales</taxon>
        <taxon>Agaricineae</taxon>
        <taxon>Agaricaceae</taxon>
        <taxon>Leucocoprinus</taxon>
    </lineage>
</organism>
<sequence length="413" mass="47549">MNVAELLSQQDIMDRHWTFFLPAELLCRIFYFSLSTSPFNVLVDDEFGDITLSLSLSKMTTPFTLGKVCRYWRYRAWHEPNLWNSVYLVANPLKAAEQATLLREWLLRAGELPLSIDIDCSDDEDRKWTSDFAVKSLLILEPIYEYSSRCISFRTRLPPSCLLLPPRDLPIPDPTFSRLTTLEISPSNLQEGVDDEEVEDLDIVSVFQHSTQLRHLALWELRNEQLDLPWTNLALTTIKTRTVSIYDCLVLLRNAPNVQECEFMDVTLSEDTDAFHDHLVLPRLNALHLDFTQLGARDDFIFHHITAPSLRNLQYNSVEGRAFPLEAFQLFQQRSHCPLASLEIRGPSMTAHDIRDCLSLVTQSLEQVLVEVRFTTNERILSYKPVLNNHFPRMRAATFSAPTSIIHALFPSP</sequence>
<dbReference type="AlphaFoldDB" id="A0A8H5G0W9"/>
<dbReference type="OrthoDB" id="3270987at2759"/>